<name>A0ABX5ETD8_9BACL</name>
<protein>
    <submittedName>
        <fullName evidence="4">DNA ligase-1</fullName>
    </submittedName>
</protein>
<organism evidence="4 5">
    <name type="scientific">Laceyella sediminis</name>
    <dbReference type="NCBI Taxonomy" id="573074"/>
    <lineage>
        <taxon>Bacteria</taxon>
        <taxon>Bacillati</taxon>
        <taxon>Bacillota</taxon>
        <taxon>Bacilli</taxon>
        <taxon>Bacillales</taxon>
        <taxon>Thermoactinomycetaceae</taxon>
        <taxon>Laceyella</taxon>
    </lineage>
</organism>
<evidence type="ECO:0000313" key="4">
    <source>
        <dbReference type="EMBL" id="PRZ17223.1"/>
    </source>
</evidence>
<feature type="domain" description="ATP-dependent DNA ligase family profile" evidence="3">
    <location>
        <begin position="44"/>
        <end position="135"/>
    </location>
</feature>
<dbReference type="Pfam" id="PF01068">
    <property type="entry name" value="DNA_ligase_A_M"/>
    <property type="match status" value="1"/>
</dbReference>
<evidence type="ECO:0000259" key="3">
    <source>
        <dbReference type="PROSITE" id="PS50160"/>
    </source>
</evidence>
<dbReference type="RefSeq" id="WP_245888261.1">
    <property type="nucleotide sequence ID" value="NZ_PVTZ01000001.1"/>
</dbReference>
<dbReference type="InterPro" id="IPR050191">
    <property type="entry name" value="ATP-dep_DNA_ligase"/>
</dbReference>
<dbReference type="EMBL" id="PVTZ01000001">
    <property type="protein sequence ID" value="PRZ17223.1"/>
    <property type="molecule type" value="Genomic_DNA"/>
</dbReference>
<evidence type="ECO:0000256" key="1">
    <source>
        <dbReference type="ARBA" id="ARBA00007572"/>
    </source>
</evidence>
<dbReference type="Proteomes" id="UP000238836">
    <property type="component" value="Unassembled WGS sequence"/>
</dbReference>
<reference evidence="4 5" key="1">
    <citation type="submission" date="2018-03" db="EMBL/GenBank/DDBJ databases">
        <title>Genomic Encyclopedia of Archaeal and Bacterial Type Strains, Phase II (KMG-II): from individual species to whole genera.</title>
        <authorList>
            <person name="Goeker M."/>
        </authorList>
    </citation>
    <scope>NUCLEOTIDE SEQUENCE [LARGE SCALE GENOMIC DNA]</scope>
    <source>
        <strain evidence="4 5">RHA1</strain>
    </source>
</reference>
<dbReference type="SUPFAM" id="SSF56091">
    <property type="entry name" value="DNA ligase/mRNA capping enzyme, catalytic domain"/>
    <property type="match status" value="1"/>
</dbReference>
<dbReference type="PANTHER" id="PTHR45674:SF4">
    <property type="entry name" value="DNA LIGASE 1"/>
    <property type="match status" value="1"/>
</dbReference>
<dbReference type="Gene3D" id="3.30.470.30">
    <property type="entry name" value="DNA ligase/mRNA capping enzyme"/>
    <property type="match status" value="1"/>
</dbReference>
<evidence type="ECO:0000256" key="2">
    <source>
        <dbReference type="ARBA" id="ARBA00022598"/>
    </source>
</evidence>
<accession>A0ABX5ETD8</accession>
<gene>
    <name evidence="4" type="ORF">CLV36_101324</name>
</gene>
<evidence type="ECO:0000313" key="5">
    <source>
        <dbReference type="Proteomes" id="UP000238836"/>
    </source>
</evidence>
<keyword evidence="5" id="KW-1185">Reference proteome</keyword>
<keyword evidence="2 4" id="KW-0436">Ligase</keyword>
<comment type="caution">
    <text evidence="4">The sequence shown here is derived from an EMBL/GenBank/DDBJ whole genome shotgun (WGS) entry which is preliminary data.</text>
</comment>
<dbReference type="PANTHER" id="PTHR45674">
    <property type="entry name" value="DNA LIGASE 1/3 FAMILY MEMBER"/>
    <property type="match status" value="1"/>
</dbReference>
<sequence length="277" mass="31748">MARLDLPPDTVLDGEVVVTDERAHPDFEAVMTRFQTTNPIKINALMKTHPVQFCVFDVLMIGGQDMTMLPLHERKAILQDRINEQPHLSLVRSVPGKQAKGFFDLVSQHNLEGIVMKKKDSSYQVGNRSHDWLKVINYHYHEVRLTGVRKGEFGWLIGLEEKGNVRPAGIIDFPAPPDARKAVWLMLDRAKVDEDKEFIYLMPAIRMKVKSRRLTKRGLIRIPCFRSLLSDHKTERIMSALFCLDLLLTLTIAKCSFNINIPGKHHCLYNGTYCSNR</sequence>
<dbReference type="InterPro" id="IPR012310">
    <property type="entry name" value="DNA_ligase_ATP-dep_cent"/>
</dbReference>
<proteinExistence type="inferred from homology"/>
<dbReference type="PROSITE" id="PS50160">
    <property type="entry name" value="DNA_LIGASE_A3"/>
    <property type="match status" value="1"/>
</dbReference>
<comment type="similarity">
    <text evidence="1">Belongs to the ATP-dependent DNA ligase family.</text>
</comment>
<dbReference type="GO" id="GO:0016874">
    <property type="term" value="F:ligase activity"/>
    <property type="evidence" value="ECO:0007669"/>
    <property type="project" value="UniProtKB-KW"/>
</dbReference>